<protein>
    <recommendedName>
        <fullName evidence="6">Ankyrin</fullName>
    </recommendedName>
</protein>
<dbReference type="Gene3D" id="1.25.40.20">
    <property type="entry name" value="Ankyrin repeat-containing domain"/>
    <property type="match status" value="2"/>
</dbReference>
<dbReference type="InterPro" id="IPR002110">
    <property type="entry name" value="Ankyrin_rpt"/>
</dbReference>
<dbReference type="PANTHER" id="PTHR24198:SF165">
    <property type="entry name" value="ANKYRIN REPEAT-CONTAINING PROTEIN-RELATED"/>
    <property type="match status" value="1"/>
</dbReference>
<dbReference type="PANTHER" id="PTHR24198">
    <property type="entry name" value="ANKYRIN REPEAT AND PROTEIN KINASE DOMAIN-CONTAINING PROTEIN"/>
    <property type="match status" value="1"/>
</dbReference>
<feature type="repeat" description="ANK" evidence="3">
    <location>
        <begin position="335"/>
        <end position="367"/>
    </location>
</feature>
<dbReference type="OrthoDB" id="539213at2759"/>
<evidence type="ECO:0000313" key="5">
    <source>
        <dbReference type="Proteomes" id="UP001165082"/>
    </source>
</evidence>
<evidence type="ECO:0000256" key="2">
    <source>
        <dbReference type="ARBA" id="ARBA00023043"/>
    </source>
</evidence>
<name>A0A9W7A6B0_9STRA</name>
<dbReference type="PRINTS" id="PR01415">
    <property type="entry name" value="ANKYRIN"/>
</dbReference>
<gene>
    <name evidence="4" type="ORF">TrRE_jg7006</name>
</gene>
<evidence type="ECO:0008006" key="6">
    <source>
        <dbReference type="Google" id="ProtNLM"/>
    </source>
</evidence>
<dbReference type="SMART" id="SM00248">
    <property type="entry name" value="ANK"/>
    <property type="match status" value="4"/>
</dbReference>
<dbReference type="SUPFAM" id="SSF48403">
    <property type="entry name" value="Ankyrin repeat"/>
    <property type="match status" value="1"/>
</dbReference>
<accession>A0A9W7A6B0</accession>
<keyword evidence="1" id="KW-0677">Repeat</keyword>
<dbReference type="PROSITE" id="PS50297">
    <property type="entry name" value="ANK_REP_REGION"/>
    <property type="match status" value="2"/>
</dbReference>
<proteinExistence type="predicted"/>
<dbReference type="Proteomes" id="UP001165082">
    <property type="component" value="Unassembled WGS sequence"/>
</dbReference>
<dbReference type="Pfam" id="PF12796">
    <property type="entry name" value="Ank_2"/>
    <property type="match status" value="2"/>
</dbReference>
<dbReference type="EMBL" id="BRXZ01002621">
    <property type="protein sequence ID" value="GMH66567.1"/>
    <property type="molecule type" value="Genomic_DNA"/>
</dbReference>
<evidence type="ECO:0000256" key="3">
    <source>
        <dbReference type="PROSITE-ProRule" id="PRU00023"/>
    </source>
</evidence>
<keyword evidence="2 3" id="KW-0040">ANK repeat</keyword>
<sequence length="395" mass="41394">MASFADSPSQFVDASACGDTDAVVSFLADASFSASSINYVDKDGRSSFHYACLNDDVPLLKILLADARVDVVLTSPKGETALHMASLYAALSAMKLLFEDGRIDPNAQNNFGETALHLAAGSGDKGAAKAAQLLLKEGGASLTVLDKWGRGPVDVSYDNAENSLVKTLTTYLQENPAVKLKVDEITKSYKEESQKPVYNDEANKIAKKAILGSLGGGLGGGLLGGIGGIKLKKVETKEKTMFSKSEGKVGSAGAGSKTATSLSDGRKALSKLVDFPGDVDEITRHLDDPSSVDPDGPDAYGLCAIHKFASWNKTVLLDLLLPKLSPGGIDRKDKEGKTALHWAVEMASVAAVKSLVKNGADAEAKDGKGRTVMYILENAGESGVVERLKGAVKGQ</sequence>
<dbReference type="AlphaFoldDB" id="A0A9W7A6B0"/>
<evidence type="ECO:0000313" key="4">
    <source>
        <dbReference type="EMBL" id="GMH66567.1"/>
    </source>
</evidence>
<feature type="repeat" description="ANK" evidence="3">
    <location>
        <begin position="111"/>
        <end position="138"/>
    </location>
</feature>
<comment type="caution">
    <text evidence="4">The sequence shown here is derived from an EMBL/GenBank/DDBJ whole genome shotgun (WGS) entry which is preliminary data.</text>
</comment>
<dbReference type="InterPro" id="IPR036770">
    <property type="entry name" value="Ankyrin_rpt-contain_sf"/>
</dbReference>
<reference evidence="4" key="1">
    <citation type="submission" date="2022-07" db="EMBL/GenBank/DDBJ databases">
        <title>Genome analysis of Parmales, a sister group of diatoms, reveals the evolutionary specialization of diatoms from phago-mixotrophs to photoautotrophs.</title>
        <authorList>
            <person name="Ban H."/>
            <person name="Sato S."/>
            <person name="Yoshikawa S."/>
            <person name="Kazumasa Y."/>
            <person name="Nakamura Y."/>
            <person name="Ichinomiya M."/>
            <person name="Saitoh K."/>
            <person name="Sato N."/>
            <person name="Blanc-Mathieu R."/>
            <person name="Endo H."/>
            <person name="Kuwata A."/>
            <person name="Ogata H."/>
        </authorList>
    </citation>
    <scope>NUCLEOTIDE SEQUENCE</scope>
</reference>
<evidence type="ECO:0000256" key="1">
    <source>
        <dbReference type="ARBA" id="ARBA00022737"/>
    </source>
</evidence>
<organism evidence="4 5">
    <name type="scientific">Triparma retinervis</name>
    <dbReference type="NCBI Taxonomy" id="2557542"/>
    <lineage>
        <taxon>Eukaryota</taxon>
        <taxon>Sar</taxon>
        <taxon>Stramenopiles</taxon>
        <taxon>Ochrophyta</taxon>
        <taxon>Bolidophyceae</taxon>
        <taxon>Parmales</taxon>
        <taxon>Triparmaceae</taxon>
        <taxon>Triparma</taxon>
    </lineage>
</organism>
<keyword evidence="5" id="KW-1185">Reference proteome</keyword>
<dbReference type="PROSITE" id="PS50088">
    <property type="entry name" value="ANK_REPEAT"/>
    <property type="match status" value="2"/>
</dbReference>